<gene>
    <name evidence="2" type="ORF">Zm00014a_025117</name>
</gene>
<organism evidence="2 3">
    <name type="scientific">Zea mays</name>
    <name type="common">Maize</name>
    <dbReference type="NCBI Taxonomy" id="4577"/>
    <lineage>
        <taxon>Eukaryota</taxon>
        <taxon>Viridiplantae</taxon>
        <taxon>Streptophyta</taxon>
        <taxon>Embryophyta</taxon>
        <taxon>Tracheophyta</taxon>
        <taxon>Spermatophyta</taxon>
        <taxon>Magnoliopsida</taxon>
        <taxon>Liliopsida</taxon>
        <taxon>Poales</taxon>
        <taxon>Poaceae</taxon>
        <taxon>PACMAD clade</taxon>
        <taxon>Panicoideae</taxon>
        <taxon>Andropogonodae</taxon>
        <taxon>Andropogoneae</taxon>
        <taxon>Tripsacinae</taxon>
        <taxon>Zea</taxon>
    </lineage>
</organism>
<dbReference type="AlphaFoldDB" id="A0A3L6D6Y5"/>
<evidence type="ECO:0000256" key="1">
    <source>
        <dbReference type="SAM" id="MobiDB-lite"/>
    </source>
</evidence>
<dbReference type="Pfam" id="PF05212">
    <property type="entry name" value="DUF707"/>
    <property type="match status" value="1"/>
</dbReference>
<name>A0A3L6D6Y5_MAIZE</name>
<evidence type="ECO:0000313" key="2">
    <source>
        <dbReference type="EMBL" id="PWZ03913.1"/>
    </source>
</evidence>
<evidence type="ECO:0000313" key="3">
    <source>
        <dbReference type="Proteomes" id="UP000251960"/>
    </source>
</evidence>
<dbReference type="InterPro" id="IPR007877">
    <property type="entry name" value="DUF707"/>
</dbReference>
<reference evidence="2 3" key="1">
    <citation type="journal article" date="2018" name="Nat. Genet.">
        <title>Extensive intraspecific gene order and gene structural variations between Mo17 and other maize genomes.</title>
        <authorList>
            <person name="Sun S."/>
            <person name="Zhou Y."/>
            <person name="Chen J."/>
            <person name="Shi J."/>
            <person name="Zhao H."/>
            <person name="Zhao H."/>
            <person name="Song W."/>
            <person name="Zhang M."/>
            <person name="Cui Y."/>
            <person name="Dong X."/>
            <person name="Liu H."/>
            <person name="Ma X."/>
            <person name="Jiao Y."/>
            <person name="Wang B."/>
            <person name="Wei X."/>
            <person name="Stein J.C."/>
            <person name="Glaubitz J.C."/>
            <person name="Lu F."/>
            <person name="Yu G."/>
            <person name="Liang C."/>
            <person name="Fengler K."/>
            <person name="Li B."/>
            <person name="Rafalski A."/>
            <person name="Schnable P.S."/>
            <person name="Ware D.H."/>
            <person name="Buckler E.S."/>
            <person name="Lai J."/>
        </authorList>
    </citation>
    <scope>NUCLEOTIDE SEQUENCE [LARGE SCALE GENOMIC DNA]</scope>
    <source>
        <strain evidence="3">cv. Missouri 17</strain>
        <tissue evidence="2">Seedling</tissue>
    </source>
</reference>
<sequence length="207" mass="22744">MEPPQATVRCSTSGAFTVSGWARPGPPWIHCMPSSSLQHSRCPRHRSAPASSSSRTTRVGSTRDGSSTGAPPTGPLSRSGPSPTASTSSDPSSSSRSNLFSRHKVRWYAKRFLHPDIVEAYESILIWVLFNTDLLHIMVVLWLQSTEATEMGHLRDLHEVIKQAKLVLVSSDPTIHSSRNYEKIAKINQGMKLLPSIQCLTGLRSDK</sequence>
<dbReference type="Proteomes" id="UP000251960">
    <property type="component" value="Unassembled WGS sequence"/>
</dbReference>
<comment type="caution">
    <text evidence="2">The sequence shown here is derived from an EMBL/GenBank/DDBJ whole genome shotgun (WGS) entry which is preliminary data.</text>
</comment>
<dbReference type="EMBL" id="NCVQ01001855">
    <property type="protein sequence ID" value="PWZ03913.1"/>
    <property type="molecule type" value="Genomic_DNA"/>
</dbReference>
<feature type="region of interest" description="Disordered" evidence="1">
    <location>
        <begin position="1"/>
        <end position="97"/>
    </location>
</feature>
<feature type="compositionally biased region" description="Low complexity" evidence="1">
    <location>
        <begin position="77"/>
        <end position="97"/>
    </location>
</feature>
<feature type="compositionally biased region" description="Low complexity" evidence="1">
    <location>
        <begin position="48"/>
        <end position="69"/>
    </location>
</feature>
<accession>A0A3L6D6Y5</accession>
<proteinExistence type="predicted"/>
<protein>
    <submittedName>
        <fullName evidence="2">Uncharacterized protein</fullName>
    </submittedName>
</protein>